<gene>
    <name evidence="1" type="ORF">KP509_34G061600</name>
</gene>
<proteinExistence type="predicted"/>
<evidence type="ECO:0000313" key="2">
    <source>
        <dbReference type="Proteomes" id="UP000825935"/>
    </source>
</evidence>
<evidence type="ECO:0000313" key="1">
    <source>
        <dbReference type="EMBL" id="KAH7284597.1"/>
    </source>
</evidence>
<organism evidence="1 2">
    <name type="scientific">Ceratopteris richardii</name>
    <name type="common">Triangle waterfern</name>
    <dbReference type="NCBI Taxonomy" id="49495"/>
    <lineage>
        <taxon>Eukaryota</taxon>
        <taxon>Viridiplantae</taxon>
        <taxon>Streptophyta</taxon>
        <taxon>Embryophyta</taxon>
        <taxon>Tracheophyta</taxon>
        <taxon>Polypodiopsida</taxon>
        <taxon>Polypodiidae</taxon>
        <taxon>Polypodiales</taxon>
        <taxon>Pteridineae</taxon>
        <taxon>Pteridaceae</taxon>
        <taxon>Parkerioideae</taxon>
        <taxon>Ceratopteris</taxon>
    </lineage>
</organism>
<dbReference type="OrthoDB" id="308440at2759"/>
<dbReference type="Proteomes" id="UP000825935">
    <property type="component" value="Chromosome 34"/>
</dbReference>
<reference evidence="1" key="1">
    <citation type="submission" date="2021-08" db="EMBL/GenBank/DDBJ databases">
        <title>WGS assembly of Ceratopteris richardii.</title>
        <authorList>
            <person name="Marchant D.B."/>
            <person name="Chen G."/>
            <person name="Jenkins J."/>
            <person name="Shu S."/>
            <person name="Leebens-Mack J."/>
            <person name="Grimwood J."/>
            <person name="Schmutz J."/>
            <person name="Soltis P."/>
            <person name="Soltis D."/>
            <person name="Chen Z.-H."/>
        </authorList>
    </citation>
    <scope>NUCLEOTIDE SEQUENCE</scope>
    <source>
        <strain evidence="1">Whitten #5841</strain>
        <tissue evidence="1">Leaf</tissue>
    </source>
</reference>
<keyword evidence="2" id="KW-1185">Reference proteome</keyword>
<sequence length="461" mass="51748">MSSSGNIMDMQSQGESIGLQNVISGDASQCDEQGLGESSCAHVSKKSKASEGPLEKAWNVQAKSEADKALRRFFFAEDIPFWKDLVQQISADKGWDLDQLQIIKIDSEDARFTKAIVYELDIQIDNHVFPIKFIDEVTNWQKLGPDAAQQQSGNDNKEASWNLKSLQPVLKPFQLNGPLALSFQASFTTRGPSKGGMNFSHWKELRLAFGSSVKVSGAQEISLVSPVVMSLPVNRSSPVRSLVANILLLATRTQSAGVQNMEDSSQFSLQVNGPNLVASITGFNAPSHELNARSLELLFTEESEQSDEDVYLPVSSSITEFQGPIWPFPVLNNSDPSILVLEEILRAYMDYGDENDFTILNAKMAASTYVLFEFEIERNLDRDDFDPEVWPEWRTRPRVRRYNFQVLARVRDNTLTPIRLELLKHYKAVETRAWRAITSNISHPDISTLMEIHSPMTLDVK</sequence>
<dbReference type="PANTHER" id="PTHR34454">
    <property type="entry name" value="TUNICAMYCIN INDUCED PROTEIN"/>
    <property type="match status" value="1"/>
</dbReference>
<dbReference type="InterPro" id="IPR053283">
    <property type="entry name" value="TUNICAMYCIN_INDUCED_1"/>
</dbReference>
<accession>A0A8T2QKL9</accession>
<name>A0A8T2QKL9_CERRI</name>
<dbReference type="EMBL" id="CM035439">
    <property type="protein sequence ID" value="KAH7284597.1"/>
    <property type="molecule type" value="Genomic_DNA"/>
</dbReference>
<dbReference type="PANTHER" id="PTHR34454:SF2">
    <property type="entry name" value="PROTEIN TUNICAMYCIN INDUCED 1"/>
    <property type="match status" value="1"/>
</dbReference>
<dbReference type="AlphaFoldDB" id="A0A8T2QKL9"/>
<comment type="caution">
    <text evidence="1">The sequence shown here is derived from an EMBL/GenBank/DDBJ whole genome shotgun (WGS) entry which is preliminary data.</text>
</comment>
<protein>
    <submittedName>
        <fullName evidence="1">Uncharacterized protein</fullName>
    </submittedName>
</protein>